<proteinExistence type="predicted"/>
<dbReference type="PROSITE" id="PS51257">
    <property type="entry name" value="PROKAR_LIPOPROTEIN"/>
    <property type="match status" value="1"/>
</dbReference>
<sequence>MIKVLFFGPIATLTGCRELDLAHTPGIHLQDVLAQIDTRYPAASAQISFIAVNETHAHDKHMPLSDGDVVALLAKFSGG</sequence>
<reference evidence="1" key="1">
    <citation type="submission" date="2009-10" db="EMBL/GenBank/DDBJ databases">
        <title>Diversity of trophic interactions inside an arsenic-rich microbial ecosystem.</title>
        <authorList>
            <person name="Bertin P.N."/>
            <person name="Heinrich-Salmeron A."/>
            <person name="Pelletier E."/>
            <person name="Goulhen-Chollet F."/>
            <person name="Arsene-Ploetze F."/>
            <person name="Gallien S."/>
            <person name="Calteau A."/>
            <person name="Vallenet D."/>
            <person name="Casiot C."/>
            <person name="Chane-Woon-Ming B."/>
            <person name="Giloteaux L."/>
            <person name="Barakat M."/>
            <person name="Bonnefoy V."/>
            <person name="Bruneel O."/>
            <person name="Chandler M."/>
            <person name="Cleiss J."/>
            <person name="Duran R."/>
            <person name="Elbaz-Poulichet F."/>
            <person name="Fonknechten N."/>
            <person name="Lauga B."/>
            <person name="Mornico D."/>
            <person name="Ortet P."/>
            <person name="Schaeffer C."/>
            <person name="Siguier P."/>
            <person name="Alexander Thil Smith A."/>
            <person name="Van Dorsselaer A."/>
            <person name="Weissenbach J."/>
            <person name="Medigue C."/>
            <person name="Le Paslier D."/>
        </authorList>
    </citation>
    <scope>NUCLEOTIDE SEQUENCE</scope>
</reference>
<dbReference type="CDD" id="cd00754">
    <property type="entry name" value="Ubl_MoaD"/>
    <property type="match status" value="1"/>
</dbReference>
<dbReference type="Gene3D" id="3.10.20.30">
    <property type="match status" value="1"/>
</dbReference>
<dbReference type="InterPro" id="IPR016155">
    <property type="entry name" value="Mopterin_synth/thiamin_S_b"/>
</dbReference>
<dbReference type="InterPro" id="IPR003749">
    <property type="entry name" value="ThiS/MoaD-like"/>
</dbReference>
<dbReference type="Pfam" id="PF02597">
    <property type="entry name" value="ThiS"/>
    <property type="match status" value="1"/>
</dbReference>
<evidence type="ECO:0000313" key="1">
    <source>
        <dbReference type="EMBL" id="CBI11246.1"/>
    </source>
</evidence>
<comment type="caution">
    <text evidence="1">The sequence shown here is derived from an EMBL/GenBank/DDBJ whole genome shotgun (WGS) entry which is preliminary data.</text>
</comment>
<protein>
    <submittedName>
        <fullName evidence="1">Putative Molybdopterin-converting factor subunit 1 (MPT synthase subunit 1) (Molybdopterin synthase subunit 1) (Molybdenum cofactor biosynthesis protein D) (Molybdopterin-converting factor small su...</fullName>
    </submittedName>
</protein>
<name>E6QVH3_9ZZZZ</name>
<organism evidence="1">
    <name type="scientific">mine drainage metagenome</name>
    <dbReference type="NCBI Taxonomy" id="410659"/>
    <lineage>
        <taxon>unclassified sequences</taxon>
        <taxon>metagenomes</taxon>
        <taxon>ecological metagenomes</taxon>
    </lineage>
</organism>
<dbReference type="AlphaFoldDB" id="E6QVH3"/>
<dbReference type="EMBL" id="CABR01000129">
    <property type="protein sequence ID" value="CBI11246.1"/>
    <property type="molecule type" value="Genomic_DNA"/>
</dbReference>
<dbReference type="SUPFAM" id="SSF54285">
    <property type="entry name" value="MoaD/ThiS"/>
    <property type="match status" value="1"/>
</dbReference>
<gene>
    <name evidence="1" type="ORF">CARN7_2060</name>
</gene>
<accession>E6QVH3</accession>
<dbReference type="InterPro" id="IPR012675">
    <property type="entry name" value="Beta-grasp_dom_sf"/>
</dbReference>